<comment type="caution">
    <text evidence="1">The sequence shown here is derived from an EMBL/GenBank/DDBJ whole genome shotgun (WGS) entry which is preliminary data.</text>
</comment>
<sequence length="742" mass="79177">MLVVVMPTNIYIGVMGNAYNHNHGKALELFVRARASICLDISLQYGGAWLAVCRDRNGPPLQGCLRNKGLRVSVPYLEGEGDLFHDEGRRGTASAFLDEHAWFCCAGSNYNLGMRAEDTGTTSVHQMRELQKAVGRAQEMPQQLRHLPEQVLGLLQEGDVVRSSRAVPGAAAEGRVWVELAAEEVWARGWKPRGTPADGDAALAGFVLTESDSDCYLRYVPEDEWDEHPWPYAESMERAEEMGVPFELDPRGCGLRPRPLRALPPRLSCWSEPGLPAASWRASEPLLHPPPAAVAADARRRREADCMSDVRSLLKLARLGSSATGAGPVAQGLPRLLVSALLLAGTTLSSLRSFLRYHFHVGFEGIVLFLEHSWTPPQEAHAINGVARACARAAGLEASAVRVVSLDERWWEEAAGSRAASPRRWEAARGARRHGDAGPLQELLAADALRHAGSLGFDWLVHAGTCEEALLVPSSRDVRGFFSSLPDGVDHVHFHALEAVPGCQSGDCFMDTGLFRVPHQFFTEDGRSGGPVSLGAYAGQEAVVEADDCPELREMQAQILAAREAFIRRSCQGEQDPGVGVRPAGWPPGGGLGRSACRASRGGAPLPLPGRGAHCFVAAEDGPPLTTLVCSGAASPVMLHFGACNLEAWRRGVPAAAVPATSPRAGAAEAQRDADAGARSLHRALATGSAVGELPFLAAHGALARVSTVQEVLQFLDLRAAAAHPPPAQQAAPGRPARLPAG</sequence>
<protein>
    <recommendedName>
        <fullName evidence="3">CDP-diacylglycerol--glycerol-3-phosphate 3-phosphatidyltransferase</fullName>
    </recommendedName>
</protein>
<accession>A0ABN9S4N1</accession>
<evidence type="ECO:0008006" key="3">
    <source>
        <dbReference type="Google" id="ProtNLM"/>
    </source>
</evidence>
<organism evidence="1 2">
    <name type="scientific">Prorocentrum cordatum</name>
    <dbReference type="NCBI Taxonomy" id="2364126"/>
    <lineage>
        <taxon>Eukaryota</taxon>
        <taxon>Sar</taxon>
        <taxon>Alveolata</taxon>
        <taxon>Dinophyceae</taxon>
        <taxon>Prorocentrales</taxon>
        <taxon>Prorocentraceae</taxon>
        <taxon>Prorocentrum</taxon>
    </lineage>
</organism>
<feature type="non-terminal residue" evidence="1">
    <location>
        <position position="742"/>
    </location>
</feature>
<evidence type="ECO:0000313" key="2">
    <source>
        <dbReference type="Proteomes" id="UP001189429"/>
    </source>
</evidence>
<dbReference type="EMBL" id="CAUYUJ010009413">
    <property type="protein sequence ID" value="CAK0826731.1"/>
    <property type="molecule type" value="Genomic_DNA"/>
</dbReference>
<reference evidence="1" key="1">
    <citation type="submission" date="2023-10" db="EMBL/GenBank/DDBJ databases">
        <authorList>
            <person name="Chen Y."/>
            <person name="Shah S."/>
            <person name="Dougan E. K."/>
            <person name="Thang M."/>
            <person name="Chan C."/>
        </authorList>
    </citation>
    <scope>NUCLEOTIDE SEQUENCE [LARGE SCALE GENOMIC DNA]</scope>
</reference>
<dbReference type="Proteomes" id="UP001189429">
    <property type="component" value="Unassembled WGS sequence"/>
</dbReference>
<name>A0ABN9S4N1_9DINO</name>
<gene>
    <name evidence="1" type="ORF">PCOR1329_LOCUS26452</name>
</gene>
<evidence type="ECO:0000313" key="1">
    <source>
        <dbReference type="EMBL" id="CAK0826731.1"/>
    </source>
</evidence>
<proteinExistence type="predicted"/>
<keyword evidence="2" id="KW-1185">Reference proteome</keyword>